<dbReference type="GO" id="GO:0005829">
    <property type="term" value="C:cytosol"/>
    <property type="evidence" value="ECO:0007669"/>
    <property type="project" value="TreeGrafter"/>
</dbReference>
<dbReference type="InterPro" id="IPR043132">
    <property type="entry name" value="BCAT-like_C"/>
</dbReference>
<dbReference type="Pfam" id="PF01063">
    <property type="entry name" value="Aminotran_4"/>
    <property type="match status" value="1"/>
</dbReference>
<sequence length="270" mass="29058">MIWFGSNVSGGLQADDAELIGAANRGYTVGQGAFETVIVRQGQPFVLDRHLERLGQSASILRLPQPNIALIRTAIELTIEANLLAIGDLGRLRVTYAAGESSNAPTILVTCTQQPPWPVTTSAITVQWVRNERSAITGAKSTSYAENVIALDFAHERSASEAIFANGAGNLCEGATSNVFVVIDGEVLTPPLSSGCLPGVTRGLVIEWFGAQERDIEFTSLDQVSELFLTSTTRGVHPVTKLDERVLAVGDITRRLQSEFLQRISSRPNP</sequence>
<keyword evidence="3" id="KW-0663">Pyridoxal phosphate</keyword>
<comment type="similarity">
    <text evidence="2">Belongs to the class-IV pyridoxal-phosphate-dependent aminotransferase family.</text>
</comment>
<dbReference type="PANTHER" id="PTHR42743">
    <property type="entry name" value="AMINO-ACID AMINOTRANSFERASE"/>
    <property type="match status" value="1"/>
</dbReference>
<dbReference type="InterPro" id="IPR001544">
    <property type="entry name" value="Aminotrans_IV"/>
</dbReference>
<accession>A0A6J6J8M6</accession>
<reference evidence="4" key="1">
    <citation type="submission" date="2020-05" db="EMBL/GenBank/DDBJ databases">
        <authorList>
            <person name="Chiriac C."/>
            <person name="Salcher M."/>
            <person name="Ghai R."/>
            <person name="Kavagutti S V."/>
        </authorList>
    </citation>
    <scope>NUCLEOTIDE SEQUENCE</scope>
</reference>
<proteinExistence type="inferred from homology"/>
<dbReference type="Gene3D" id="3.30.470.10">
    <property type="match status" value="1"/>
</dbReference>
<name>A0A6J6J8M6_9ZZZZ</name>
<dbReference type="GO" id="GO:0008652">
    <property type="term" value="P:amino acid biosynthetic process"/>
    <property type="evidence" value="ECO:0007669"/>
    <property type="project" value="UniProtKB-ARBA"/>
</dbReference>
<dbReference type="InterPro" id="IPR018300">
    <property type="entry name" value="Aminotrans_IV_CS"/>
</dbReference>
<protein>
    <submittedName>
        <fullName evidence="4">Unannotated protein</fullName>
    </submittedName>
</protein>
<organism evidence="4">
    <name type="scientific">freshwater metagenome</name>
    <dbReference type="NCBI Taxonomy" id="449393"/>
    <lineage>
        <taxon>unclassified sequences</taxon>
        <taxon>metagenomes</taxon>
        <taxon>ecological metagenomes</taxon>
    </lineage>
</organism>
<evidence type="ECO:0000313" key="4">
    <source>
        <dbReference type="EMBL" id="CAB4632843.1"/>
    </source>
</evidence>
<evidence type="ECO:0000313" key="5">
    <source>
        <dbReference type="EMBL" id="CAB4910448.1"/>
    </source>
</evidence>
<dbReference type="Gene3D" id="3.20.10.10">
    <property type="entry name" value="D-amino Acid Aminotransferase, subunit A, domain 2"/>
    <property type="match status" value="1"/>
</dbReference>
<dbReference type="PROSITE" id="PS00770">
    <property type="entry name" value="AA_TRANSFER_CLASS_4"/>
    <property type="match status" value="1"/>
</dbReference>
<dbReference type="AlphaFoldDB" id="A0A6J6J8M6"/>
<dbReference type="FunFam" id="3.20.10.10:FF:000002">
    <property type="entry name" value="D-alanine aminotransferase"/>
    <property type="match status" value="1"/>
</dbReference>
<dbReference type="InterPro" id="IPR050571">
    <property type="entry name" value="Class-IV_PLP-Dep_Aminotrnsfr"/>
</dbReference>
<comment type="cofactor">
    <cofactor evidence="1">
        <name>pyridoxal 5'-phosphate</name>
        <dbReference type="ChEBI" id="CHEBI:597326"/>
    </cofactor>
</comment>
<gene>
    <name evidence="4" type="ORF">UFOPK1908_01578</name>
    <name evidence="5" type="ORF">UFOPK3576_01073</name>
</gene>
<dbReference type="GO" id="GO:0046394">
    <property type="term" value="P:carboxylic acid biosynthetic process"/>
    <property type="evidence" value="ECO:0007669"/>
    <property type="project" value="UniProtKB-ARBA"/>
</dbReference>
<dbReference type="InterPro" id="IPR043131">
    <property type="entry name" value="BCAT-like_N"/>
</dbReference>
<dbReference type="InterPro" id="IPR036038">
    <property type="entry name" value="Aminotransferase-like"/>
</dbReference>
<dbReference type="PANTHER" id="PTHR42743:SF11">
    <property type="entry name" value="AMINODEOXYCHORISMATE LYASE"/>
    <property type="match status" value="1"/>
</dbReference>
<evidence type="ECO:0000256" key="1">
    <source>
        <dbReference type="ARBA" id="ARBA00001933"/>
    </source>
</evidence>
<dbReference type="SUPFAM" id="SSF56752">
    <property type="entry name" value="D-aminoacid aminotransferase-like PLP-dependent enzymes"/>
    <property type="match status" value="1"/>
</dbReference>
<dbReference type="EMBL" id="CAEZVB010000132">
    <property type="protein sequence ID" value="CAB4632843.1"/>
    <property type="molecule type" value="Genomic_DNA"/>
</dbReference>
<dbReference type="GO" id="GO:0003824">
    <property type="term" value="F:catalytic activity"/>
    <property type="evidence" value="ECO:0007669"/>
    <property type="project" value="InterPro"/>
</dbReference>
<evidence type="ECO:0000256" key="3">
    <source>
        <dbReference type="ARBA" id="ARBA00022898"/>
    </source>
</evidence>
<dbReference type="EMBL" id="CAFBMO010000044">
    <property type="protein sequence ID" value="CAB4910448.1"/>
    <property type="molecule type" value="Genomic_DNA"/>
</dbReference>
<evidence type="ECO:0000256" key="2">
    <source>
        <dbReference type="ARBA" id="ARBA00009320"/>
    </source>
</evidence>